<evidence type="ECO:0000313" key="1">
    <source>
        <dbReference type="EMBL" id="KAA1100985.1"/>
    </source>
</evidence>
<proteinExistence type="predicted"/>
<evidence type="ECO:0000313" key="2">
    <source>
        <dbReference type="Proteomes" id="UP000324748"/>
    </source>
</evidence>
<comment type="caution">
    <text evidence="1">The sequence shown here is derived from an EMBL/GenBank/DDBJ whole genome shotgun (WGS) entry which is preliminary data.</text>
</comment>
<dbReference type="AlphaFoldDB" id="A0A5B0PH87"/>
<accession>A0A5B0PH87</accession>
<organism evidence="1 2">
    <name type="scientific">Puccinia graminis f. sp. tritici</name>
    <dbReference type="NCBI Taxonomy" id="56615"/>
    <lineage>
        <taxon>Eukaryota</taxon>
        <taxon>Fungi</taxon>
        <taxon>Dikarya</taxon>
        <taxon>Basidiomycota</taxon>
        <taxon>Pucciniomycotina</taxon>
        <taxon>Pucciniomycetes</taxon>
        <taxon>Pucciniales</taxon>
        <taxon>Pucciniaceae</taxon>
        <taxon>Puccinia</taxon>
    </lineage>
</organism>
<dbReference type="Proteomes" id="UP000324748">
    <property type="component" value="Unassembled WGS sequence"/>
</dbReference>
<dbReference type="EMBL" id="VSWC01000053">
    <property type="protein sequence ID" value="KAA1100985.1"/>
    <property type="molecule type" value="Genomic_DNA"/>
</dbReference>
<sequence>MISSTLNFRINCLARRSADSSVPHPEAAEVPKPYKIIWRPFNLAGCEHFALHFSGYGADSTLPSWSLLELSCDYHHHYNDDKYDELYMRVPVQPNITLTHHHWVRNRPTEEETIDVDRWSRTPRADHNHEDTVVQTVAVDSRCVGARSINMTRVQPVRDDASLQPDLTRELALDWLCVSAIAQDNPHLLATIYPPPSASLTVSKERKL</sequence>
<reference evidence="1 2" key="1">
    <citation type="submission" date="2019-05" db="EMBL/GenBank/DDBJ databases">
        <title>Emergence of the Ug99 lineage of the wheat stem rust pathogen through somatic hybridization.</title>
        <authorList>
            <person name="Li F."/>
            <person name="Upadhyaya N.M."/>
            <person name="Sperschneider J."/>
            <person name="Matny O."/>
            <person name="Nguyen-Phuc H."/>
            <person name="Mago R."/>
            <person name="Raley C."/>
            <person name="Miller M.E."/>
            <person name="Silverstein K.A.T."/>
            <person name="Henningsen E."/>
            <person name="Hirsch C.D."/>
            <person name="Visser B."/>
            <person name="Pretorius Z.A."/>
            <person name="Steffenson B.J."/>
            <person name="Schwessinger B."/>
            <person name="Dodds P.N."/>
            <person name="Figueroa M."/>
        </authorList>
    </citation>
    <scope>NUCLEOTIDE SEQUENCE [LARGE SCALE GENOMIC DNA]</scope>
    <source>
        <strain evidence="1">21-0</strain>
    </source>
</reference>
<name>A0A5B0PH87_PUCGR</name>
<protein>
    <submittedName>
        <fullName evidence="1">Uncharacterized protein</fullName>
    </submittedName>
</protein>
<keyword evidence="2" id="KW-1185">Reference proteome</keyword>
<gene>
    <name evidence="1" type="ORF">PGT21_003385</name>
</gene>